<dbReference type="SUPFAM" id="SSF81923">
    <property type="entry name" value="Double Clp-N motif"/>
    <property type="match status" value="1"/>
</dbReference>
<comment type="caution">
    <text evidence="8">The sequence shown here is derived from an EMBL/GenBank/DDBJ whole genome shotgun (WGS) entry which is preliminary data.</text>
</comment>
<organism evidence="8 9">
    <name type="scientific">Nakamurella endophytica</name>
    <dbReference type="NCBI Taxonomy" id="1748367"/>
    <lineage>
        <taxon>Bacteria</taxon>
        <taxon>Bacillati</taxon>
        <taxon>Actinomycetota</taxon>
        <taxon>Actinomycetes</taxon>
        <taxon>Nakamurellales</taxon>
        <taxon>Nakamurellaceae</taxon>
        <taxon>Nakamurella</taxon>
    </lineage>
</organism>
<reference evidence="8" key="1">
    <citation type="journal article" date="2014" name="Int. J. Syst. Evol. Microbiol.">
        <title>Complete genome sequence of Corynebacterium casei LMG S-19264T (=DSM 44701T), isolated from a smear-ripened cheese.</title>
        <authorList>
            <consortium name="US DOE Joint Genome Institute (JGI-PGF)"/>
            <person name="Walter F."/>
            <person name="Albersmeier A."/>
            <person name="Kalinowski J."/>
            <person name="Ruckert C."/>
        </authorList>
    </citation>
    <scope>NUCLEOTIDE SEQUENCE</scope>
    <source>
        <strain evidence="8">CGMCC 4.7308</strain>
    </source>
</reference>
<dbReference type="InterPro" id="IPR001270">
    <property type="entry name" value="ClpA/B"/>
</dbReference>
<feature type="domain" description="Clp R" evidence="7">
    <location>
        <begin position="2"/>
        <end position="144"/>
    </location>
</feature>
<dbReference type="InterPro" id="IPR018368">
    <property type="entry name" value="ClpA/B_CS1"/>
</dbReference>
<dbReference type="GO" id="GO:0006508">
    <property type="term" value="P:proteolysis"/>
    <property type="evidence" value="ECO:0007669"/>
    <property type="project" value="UniProtKB-KW"/>
</dbReference>
<dbReference type="Gene3D" id="1.10.8.60">
    <property type="match status" value="2"/>
</dbReference>
<gene>
    <name evidence="8" type="primary">clpC1</name>
    <name evidence="8" type="ORF">GCM10011594_25550</name>
</gene>
<reference evidence="8" key="2">
    <citation type="submission" date="2020-09" db="EMBL/GenBank/DDBJ databases">
        <authorList>
            <person name="Sun Q."/>
            <person name="Zhou Y."/>
        </authorList>
    </citation>
    <scope>NUCLEOTIDE SEQUENCE</scope>
    <source>
        <strain evidence="8">CGMCC 4.7308</strain>
    </source>
</reference>
<dbReference type="CDD" id="cd00009">
    <property type="entry name" value="AAA"/>
    <property type="match status" value="1"/>
</dbReference>
<evidence type="ECO:0000256" key="4">
    <source>
        <dbReference type="ARBA" id="ARBA00023186"/>
    </source>
</evidence>
<name>A0A917T045_9ACTN</name>
<accession>A0A917T045</accession>
<dbReference type="EMBL" id="BMNA01000004">
    <property type="protein sequence ID" value="GGM04212.1"/>
    <property type="molecule type" value="Genomic_DNA"/>
</dbReference>
<dbReference type="FunFam" id="1.10.8.60:FF:000017">
    <property type="entry name" value="ATP-dependent chaperone ClpB"/>
    <property type="match status" value="1"/>
</dbReference>
<dbReference type="PANTHER" id="PTHR11638">
    <property type="entry name" value="ATP-DEPENDENT CLP PROTEASE"/>
    <property type="match status" value="1"/>
</dbReference>
<keyword evidence="4" id="KW-0143">Chaperone</keyword>
<dbReference type="Pfam" id="PF02861">
    <property type="entry name" value="Clp_N"/>
    <property type="match status" value="1"/>
</dbReference>
<dbReference type="Pfam" id="PF17871">
    <property type="entry name" value="AAA_lid_9"/>
    <property type="match status" value="1"/>
</dbReference>
<dbReference type="Pfam" id="PF10431">
    <property type="entry name" value="ClpB_D2-small"/>
    <property type="match status" value="1"/>
</dbReference>
<dbReference type="GO" id="GO:0005737">
    <property type="term" value="C:cytoplasm"/>
    <property type="evidence" value="ECO:0007669"/>
    <property type="project" value="TreeGrafter"/>
</dbReference>
<dbReference type="Pfam" id="PF00004">
    <property type="entry name" value="AAA"/>
    <property type="match status" value="1"/>
</dbReference>
<keyword evidence="3 8" id="KW-0067">ATP-binding</keyword>
<dbReference type="InterPro" id="IPR027417">
    <property type="entry name" value="P-loop_NTPase"/>
</dbReference>
<dbReference type="PANTHER" id="PTHR11638:SF18">
    <property type="entry name" value="HEAT SHOCK PROTEIN 104"/>
    <property type="match status" value="1"/>
</dbReference>
<evidence type="ECO:0000256" key="2">
    <source>
        <dbReference type="ARBA" id="ARBA00022741"/>
    </source>
</evidence>
<dbReference type="GO" id="GO:0016887">
    <property type="term" value="F:ATP hydrolysis activity"/>
    <property type="evidence" value="ECO:0007669"/>
    <property type="project" value="InterPro"/>
</dbReference>
<evidence type="ECO:0000256" key="5">
    <source>
        <dbReference type="PROSITE-ProRule" id="PRU01251"/>
    </source>
</evidence>
<evidence type="ECO:0000313" key="8">
    <source>
        <dbReference type="EMBL" id="GGM04212.1"/>
    </source>
</evidence>
<dbReference type="PROSITE" id="PS00870">
    <property type="entry name" value="CLPAB_1"/>
    <property type="match status" value="1"/>
</dbReference>
<dbReference type="InterPro" id="IPR003959">
    <property type="entry name" value="ATPase_AAA_core"/>
</dbReference>
<keyword evidence="1 5" id="KW-0677">Repeat</keyword>
<dbReference type="RefSeq" id="WP_188941955.1">
    <property type="nucleotide sequence ID" value="NZ_BMNA01000004.1"/>
</dbReference>
<dbReference type="SMART" id="SM01086">
    <property type="entry name" value="ClpB_D2-small"/>
    <property type="match status" value="1"/>
</dbReference>
<dbReference type="PRINTS" id="PR00300">
    <property type="entry name" value="CLPPROTEASEA"/>
</dbReference>
<dbReference type="Gene3D" id="3.40.50.300">
    <property type="entry name" value="P-loop containing nucleotide triphosphate hydrolases"/>
    <property type="match status" value="2"/>
</dbReference>
<dbReference type="InterPro" id="IPR001943">
    <property type="entry name" value="UVR_dom"/>
</dbReference>
<evidence type="ECO:0000259" key="6">
    <source>
        <dbReference type="PROSITE" id="PS50151"/>
    </source>
</evidence>
<dbReference type="Proteomes" id="UP000655208">
    <property type="component" value="Unassembled WGS sequence"/>
</dbReference>
<dbReference type="InterPro" id="IPR036628">
    <property type="entry name" value="Clp_N_dom_sf"/>
</dbReference>
<dbReference type="CDD" id="cd19499">
    <property type="entry name" value="RecA-like_ClpB_Hsp104-like"/>
    <property type="match status" value="1"/>
</dbReference>
<dbReference type="Gene3D" id="4.10.860.10">
    <property type="entry name" value="UVR domain"/>
    <property type="match status" value="1"/>
</dbReference>
<dbReference type="GO" id="GO:0005524">
    <property type="term" value="F:ATP binding"/>
    <property type="evidence" value="ECO:0007669"/>
    <property type="project" value="UniProtKB-KW"/>
</dbReference>
<dbReference type="PROSITE" id="PS51903">
    <property type="entry name" value="CLP_R"/>
    <property type="match status" value="1"/>
</dbReference>
<dbReference type="SMART" id="SM00382">
    <property type="entry name" value="AAA"/>
    <property type="match status" value="2"/>
</dbReference>
<dbReference type="InterPro" id="IPR019489">
    <property type="entry name" value="Clp_ATPase_C"/>
</dbReference>
<dbReference type="FunFam" id="3.40.50.300:FF:000025">
    <property type="entry name" value="ATP-dependent Clp protease subunit"/>
    <property type="match status" value="1"/>
</dbReference>
<proteinExistence type="predicted"/>
<dbReference type="InterPro" id="IPR003593">
    <property type="entry name" value="AAA+_ATPase"/>
</dbReference>
<keyword evidence="2" id="KW-0547">Nucleotide-binding</keyword>
<dbReference type="FunFam" id="3.40.50.300:FF:000010">
    <property type="entry name" value="Chaperone clpB 1, putative"/>
    <property type="match status" value="1"/>
</dbReference>
<keyword evidence="8" id="KW-0378">Hydrolase</keyword>
<evidence type="ECO:0000313" key="9">
    <source>
        <dbReference type="Proteomes" id="UP000655208"/>
    </source>
</evidence>
<dbReference type="PROSITE" id="PS50151">
    <property type="entry name" value="UVR"/>
    <property type="match status" value="1"/>
</dbReference>
<dbReference type="GO" id="GO:0034605">
    <property type="term" value="P:cellular response to heat"/>
    <property type="evidence" value="ECO:0007669"/>
    <property type="project" value="TreeGrafter"/>
</dbReference>
<dbReference type="InterPro" id="IPR041546">
    <property type="entry name" value="ClpA/ClpB_AAA_lid"/>
</dbReference>
<dbReference type="FunFam" id="1.10.1780.10:FF:000001">
    <property type="entry name" value="ATP-dependent Clp protease ATP-binding subunit"/>
    <property type="match status" value="1"/>
</dbReference>
<evidence type="ECO:0000256" key="3">
    <source>
        <dbReference type="ARBA" id="ARBA00022840"/>
    </source>
</evidence>
<keyword evidence="8" id="KW-0645">Protease</keyword>
<dbReference type="AlphaFoldDB" id="A0A917T045"/>
<dbReference type="FunFam" id="1.10.8.60:FF:000011">
    <property type="entry name" value="ATP-dependent Clp protease ATP-binding subunit"/>
    <property type="match status" value="1"/>
</dbReference>
<sequence length="847" mass="94201">MFERFTDRARRVVVLAQEEARMLNHNYIGTEHILLGLIHEGEGVAAKALESMGIALEGVRAQVEEIIGQGQQAPSGHIPFTPRAKKVLELSLREALQLGHNYIGTEHILLGLIREGEGVAAQVLQKLGADLNRVRQQVLQLLSGYQGKETAAAEGGRSEGTPSTSLVLDQFGRNLTQSAREGKLDPVIGREKEIERVMQVLSRRTKNNPVLIGEPGVGKTAVVEGLAQAIIRGDVPQTLKDKHLYTLDLGSLVAGSRYRGDFEERLKKVLKEIRTRGDIILFIDELHTLVGAGAAEGAIDAASILKPMLARGELQTIGATTLDEYRKHVEKDAALERRFQPIQVGEPTVAHTIEILKGLRDRYEAHHRITISDEALVAAATLADRYINDRFLPDKAIDLIDEAGARMRIRRMTAPPDLRDFDEKLANVRREKESAIDSQDFEKAASLRDSEKQLLTKKAEREKAWKDGDLDVVSEVDDEQIAEVLANWTGIPVIKLTEEETTRLLKMEDELHKRIIGQDQAVKAVSQAIRRTRAGLKDPKRPSGSFIFAGPSGVGKTELTKALAEFLFGDEDALIQVDMGEFHDRYTASRLFGAPPGYVGYEEGGQLTEKVRRKPFSVVLFDEIEKAHPDIYNTLLQVLEDGRLTDGQGRTVDFKNTVIVFTSNLGTADIARANNMGFSQANAESSYERMKAKVNDELKRHFRPEFLNRIDDVVVFHQLTTEEIHRMVDLMLQRVEKQLRNKDMALSVSDAAKELLGQRGFDPILGARPLRRTIQREIEDALSEKILFDEVKPGEVVLVDVEDDPDATTPNAKRFTFRGEPKQSLVKEPVAVGVTAEPAGPVDFSKD</sequence>
<dbReference type="SUPFAM" id="SSF52540">
    <property type="entry name" value="P-loop containing nucleoside triphosphate hydrolases"/>
    <property type="match status" value="2"/>
</dbReference>
<evidence type="ECO:0000259" key="7">
    <source>
        <dbReference type="PROSITE" id="PS51903"/>
    </source>
</evidence>
<dbReference type="GO" id="GO:0008233">
    <property type="term" value="F:peptidase activity"/>
    <property type="evidence" value="ECO:0007669"/>
    <property type="project" value="UniProtKB-KW"/>
</dbReference>
<dbReference type="InterPro" id="IPR050130">
    <property type="entry name" value="ClpA_ClpB"/>
</dbReference>
<feature type="domain" description="UVR" evidence="6">
    <location>
        <begin position="422"/>
        <end position="457"/>
    </location>
</feature>
<keyword evidence="9" id="KW-1185">Reference proteome</keyword>
<dbReference type="Pfam" id="PF07724">
    <property type="entry name" value="AAA_2"/>
    <property type="match status" value="1"/>
</dbReference>
<dbReference type="InterPro" id="IPR004176">
    <property type="entry name" value="Clp_R_N"/>
</dbReference>
<protein>
    <submittedName>
        <fullName evidence="8">ATP-dependent Clp protease ATP-binding subunit ClpC1</fullName>
    </submittedName>
</protein>
<evidence type="ECO:0000256" key="1">
    <source>
        <dbReference type="ARBA" id="ARBA00022737"/>
    </source>
</evidence>
<dbReference type="Gene3D" id="1.10.1780.10">
    <property type="entry name" value="Clp, N-terminal domain"/>
    <property type="match status" value="1"/>
</dbReference>